<evidence type="ECO:0000313" key="5">
    <source>
        <dbReference type="Proteomes" id="UP000242254"/>
    </source>
</evidence>
<proteinExistence type="predicted"/>
<dbReference type="Gene3D" id="1.50.10.100">
    <property type="entry name" value="Chondroitin AC/alginate lyase"/>
    <property type="match status" value="1"/>
</dbReference>
<evidence type="ECO:0000256" key="1">
    <source>
        <dbReference type="ARBA" id="ARBA00022729"/>
    </source>
</evidence>
<reference evidence="4 5" key="1">
    <citation type="journal article" date="2016" name="Proc. Natl. Acad. Sci. U.S.A.">
        <title>Lipid metabolic changes in an early divergent fungus govern the establishment of a mutualistic symbiosis with endobacteria.</title>
        <authorList>
            <person name="Lastovetsky O.A."/>
            <person name="Gaspar M.L."/>
            <person name="Mondo S.J."/>
            <person name="LaButti K.M."/>
            <person name="Sandor L."/>
            <person name="Grigoriev I.V."/>
            <person name="Henry S.A."/>
            <person name="Pawlowska T.E."/>
        </authorList>
    </citation>
    <scope>NUCLEOTIDE SEQUENCE [LARGE SCALE GENOMIC DNA]</scope>
    <source>
        <strain evidence="4 5">ATCC 52813</strain>
    </source>
</reference>
<feature type="domain" description="Alginate lyase" evidence="3">
    <location>
        <begin position="59"/>
        <end position="344"/>
    </location>
</feature>
<gene>
    <name evidence="4" type="ORF">RHIMIDRAFT_245239</name>
</gene>
<dbReference type="Proteomes" id="UP000242254">
    <property type="component" value="Unassembled WGS sequence"/>
</dbReference>
<dbReference type="EMBL" id="KZ303854">
    <property type="protein sequence ID" value="PHZ10763.1"/>
    <property type="molecule type" value="Genomic_DNA"/>
</dbReference>
<keyword evidence="2 4" id="KW-0456">Lyase</keyword>
<dbReference type="AlphaFoldDB" id="A0A2G4SPS4"/>
<dbReference type="InterPro" id="IPR008929">
    <property type="entry name" value="Chondroitin_lyas"/>
</dbReference>
<keyword evidence="1" id="KW-0732">Signal</keyword>
<keyword evidence="5" id="KW-1185">Reference proteome</keyword>
<dbReference type="GO" id="GO:0042597">
    <property type="term" value="C:periplasmic space"/>
    <property type="evidence" value="ECO:0007669"/>
    <property type="project" value="InterPro"/>
</dbReference>
<protein>
    <submittedName>
        <fullName evidence="4">Chondroitin AC/alginate lyase</fullName>
    </submittedName>
</protein>
<dbReference type="SUPFAM" id="SSF48230">
    <property type="entry name" value="Chondroitin AC/alginate lyase"/>
    <property type="match status" value="1"/>
</dbReference>
<evidence type="ECO:0000259" key="3">
    <source>
        <dbReference type="Pfam" id="PF05426"/>
    </source>
</evidence>
<dbReference type="Pfam" id="PF05426">
    <property type="entry name" value="Alginate_lyase"/>
    <property type="match status" value="1"/>
</dbReference>
<dbReference type="RefSeq" id="XP_023464471.1">
    <property type="nucleotide sequence ID" value="XM_023610166.1"/>
</dbReference>
<sequence length="399" mass="45982">MPRKPEIEYISLPACRKGEGKNAPVHLKKSFECLQRLANNALKAGPFSIARDKQFPHVAPSGDVHDFLSYAPYWWPEDTDDKNTKYVRKDGKRNPGLLKNKTHVKKPTKHYKDIGIVKDQQQLELFAENFMYLCLGYFFFETENYAAHAVELLQIFFLNETTRMNPNLNYAQLVRGSQNCTKMGRGEGVVSGRALCRIANMLSYLDNFYLYRPIDRYIKAWFNQYFQWLVESPVAKQAAQAKNNVHTWYIAHVVSTIRFLNPSSAELTRHIVGFFEKTLSEQIDMATGDQPSESIRAQPLHYLAFNMYAILYIAELAKSIELDMYPAKKEILHIAALYMIKVSKAKQKIDITEAARCVEIIWKRVCGNDCCKEFIDLCHNCEFAERISGPKNAACECWL</sequence>
<accession>A0A2G4SPS4</accession>
<dbReference type="GO" id="GO:0016829">
    <property type="term" value="F:lyase activity"/>
    <property type="evidence" value="ECO:0007669"/>
    <property type="project" value="UniProtKB-KW"/>
</dbReference>
<dbReference type="STRING" id="1340429.A0A2G4SPS4"/>
<evidence type="ECO:0000256" key="2">
    <source>
        <dbReference type="ARBA" id="ARBA00023239"/>
    </source>
</evidence>
<dbReference type="GeneID" id="35441156"/>
<name>A0A2G4SPS4_RHIZD</name>
<organism evidence="4 5">
    <name type="scientific">Rhizopus microsporus ATCC 52813</name>
    <dbReference type="NCBI Taxonomy" id="1340429"/>
    <lineage>
        <taxon>Eukaryota</taxon>
        <taxon>Fungi</taxon>
        <taxon>Fungi incertae sedis</taxon>
        <taxon>Mucoromycota</taxon>
        <taxon>Mucoromycotina</taxon>
        <taxon>Mucoromycetes</taxon>
        <taxon>Mucorales</taxon>
        <taxon>Mucorineae</taxon>
        <taxon>Rhizopodaceae</taxon>
        <taxon>Rhizopus</taxon>
    </lineage>
</organism>
<dbReference type="InterPro" id="IPR008397">
    <property type="entry name" value="Alginate_lyase_dom"/>
</dbReference>
<evidence type="ECO:0000313" key="4">
    <source>
        <dbReference type="EMBL" id="PHZ10763.1"/>
    </source>
</evidence>